<name>A0A4S4AS43_9RHOO</name>
<dbReference type="RefSeq" id="WP_136384082.1">
    <property type="nucleotide sequence ID" value="NZ_SSOD01000004.1"/>
</dbReference>
<feature type="transmembrane region" description="Helical" evidence="1">
    <location>
        <begin position="355"/>
        <end position="377"/>
    </location>
</feature>
<keyword evidence="3" id="KW-1185">Reference proteome</keyword>
<dbReference type="OrthoDB" id="7238323at2"/>
<feature type="transmembrane region" description="Helical" evidence="1">
    <location>
        <begin position="398"/>
        <end position="418"/>
    </location>
</feature>
<reference evidence="2 3" key="1">
    <citation type="submission" date="2019-04" db="EMBL/GenBank/DDBJ databases">
        <title>Azoarcus rhizosphaerae sp. nov. isolated from rhizosphere of Ficus religiosa.</title>
        <authorList>
            <person name="Lin S.-Y."/>
            <person name="Hameed A."/>
            <person name="Hsu Y.-H."/>
            <person name="Young C.-C."/>
        </authorList>
    </citation>
    <scope>NUCLEOTIDE SEQUENCE [LARGE SCALE GENOMIC DNA]</scope>
    <source>
        <strain evidence="2 3">CC-YHH848</strain>
    </source>
</reference>
<protein>
    <submittedName>
        <fullName evidence="2">PepSY domain-containing protein</fullName>
    </submittedName>
</protein>
<gene>
    <name evidence="2" type="ORF">E6O51_06055</name>
</gene>
<dbReference type="AlphaFoldDB" id="A0A4S4AS43"/>
<evidence type="ECO:0000256" key="1">
    <source>
        <dbReference type="SAM" id="Phobius"/>
    </source>
</evidence>
<keyword evidence="1" id="KW-1133">Transmembrane helix</keyword>
<evidence type="ECO:0000313" key="3">
    <source>
        <dbReference type="Proteomes" id="UP000307956"/>
    </source>
</evidence>
<dbReference type="PANTHER" id="PTHR34219:SF4">
    <property type="entry name" value="PEPSY DOMAIN-CONTAINING PROTEIN"/>
    <property type="match status" value="1"/>
</dbReference>
<feature type="transmembrane region" description="Helical" evidence="1">
    <location>
        <begin position="460"/>
        <end position="477"/>
    </location>
</feature>
<dbReference type="InterPro" id="IPR005625">
    <property type="entry name" value="PepSY-ass_TM"/>
</dbReference>
<feature type="transmembrane region" description="Helical" evidence="1">
    <location>
        <begin position="197"/>
        <end position="221"/>
    </location>
</feature>
<feature type="transmembrane region" description="Helical" evidence="1">
    <location>
        <begin position="12"/>
        <end position="36"/>
    </location>
</feature>
<keyword evidence="1" id="KW-0812">Transmembrane</keyword>
<dbReference type="Proteomes" id="UP000307956">
    <property type="component" value="Unassembled WGS sequence"/>
</dbReference>
<feature type="transmembrane region" description="Helical" evidence="1">
    <location>
        <begin position="492"/>
        <end position="513"/>
    </location>
</feature>
<comment type="caution">
    <text evidence="2">The sequence shown here is derived from an EMBL/GenBank/DDBJ whole genome shotgun (WGS) entry which is preliminary data.</text>
</comment>
<evidence type="ECO:0000313" key="2">
    <source>
        <dbReference type="EMBL" id="THF62528.1"/>
    </source>
</evidence>
<feature type="transmembrane region" description="Helical" evidence="1">
    <location>
        <begin position="157"/>
        <end position="176"/>
    </location>
</feature>
<dbReference type="PANTHER" id="PTHR34219">
    <property type="entry name" value="IRON-REGULATED INNER MEMBRANE PROTEIN-RELATED"/>
    <property type="match status" value="1"/>
</dbReference>
<accession>A0A4S4AS43</accession>
<keyword evidence="1" id="KW-0472">Membrane</keyword>
<organism evidence="2 3">
    <name type="scientific">Pseudothauera rhizosphaerae</name>
    <dbReference type="NCBI Taxonomy" id="2565932"/>
    <lineage>
        <taxon>Bacteria</taxon>
        <taxon>Pseudomonadati</taxon>
        <taxon>Pseudomonadota</taxon>
        <taxon>Betaproteobacteria</taxon>
        <taxon>Rhodocyclales</taxon>
        <taxon>Zoogloeaceae</taxon>
        <taxon>Pseudothauera</taxon>
    </lineage>
</organism>
<dbReference type="Pfam" id="PF03929">
    <property type="entry name" value="PepSY_TM"/>
    <property type="match status" value="1"/>
</dbReference>
<dbReference type="EMBL" id="SSOD01000004">
    <property type="protein sequence ID" value="THF62528.1"/>
    <property type="molecule type" value="Genomic_DNA"/>
</dbReference>
<feature type="transmembrane region" description="Helical" evidence="1">
    <location>
        <begin position="430"/>
        <end position="448"/>
    </location>
</feature>
<sequence>MKEHFRQSMAWLHTWAGLVAGWVLFFVFVTGSAAYFHMEITRWMQPEMPLRSQAQHPPAATMVKTAVDFLARQPDAARAWTITLPANGERIGCGTSCGGLLRGYPSDLKVSWADRKEWLHGVTGRLLPLPPVSRATEGGDTFLHMHYMLHYVNQGELIVALCTMLALLAVITGVIVHKKIFKDFFTFRAGKGQRSWLDAHNLTGVMALPFFVMVLYSGLLLQGYMPKPLLSPPKAEKAAAPEVLAPPRTVDLAAIPATRIVEQAESRLGQGEIGKVAFKQSGGEVPSVVVSRHWGVENPFSKEEALAKRRAGELHFNAETGELLPNVLDAAPAWEGRWWLVAAHYGWFASAPLRWLYFLSGLLGCAMIATGMVLWAVKRRARHEKEGSVPPFGLRLVERLNVGVLVGLPVGVAAYFWANRLLPVTMFERADWEVHALFLTWAWVLLYAMLRPTGKAWTETLWLATAAFGLIPLLNWLTTDKHLGVTIPHGDWVLAGVDLTMLALAALFGAVAWKLGRKWSTQTGSKAFALQEASA</sequence>
<proteinExistence type="predicted"/>